<dbReference type="EMBL" id="CAJPWZ010001255">
    <property type="protein sequence ID" value="CAG2211129.1"/>
    <property type="molecule type" value="Genomic_DNA"/>
</dbReference>
<gene>
    <name evidence="1" type="ORF">MEDL_25165</name>
</gene>
<evidence type="ECO:0000313" key="2">
    <source>
        <dbReference type="Proteomes" id="UP000683360"/>
    </source>
</evidence>
<dbReference type="AlphaFoldDB" id="A0A8S3RNM4"/>
<keyword evidence="2" id="KW-1185">Reference proteome</keyword>
<protein>
    <submittedName>
        <fullName evidence="1">Uncharacterized protein</fullName>
    </submittedName>
</protein>
<dbReference type="Proteomes" id="UP000683360">
    <property type="component" value="Unassembled WGS sequence"/>
</dbReference>
<proteinExistence type="predicted"/>
<evidence type="ECO:0000313" key="1">
    <source>
        <dbReference type="EMBL" id="CAG2211129.1"/>
    </source>
</evidence>
<name>A0A8S3RNM4_MYTED</name>
<dbReference type="Gene3D" id="3.30.160.60">
    <property type="entry name" value="Classic Zinc Finger"/>
    <property type="match status" value="1"/>
</dbReference>
<comment type="caution">
    <text evidence="1">The sequence shown here is derived from an EMBL/GenBank/DDBJ whole genome shotgun (WGS) entry which is preliminary data.</text>
</comment>
<sequence>MPNTKKKTRKVVCTQVLEEKFQCPFCPVKFGNKDDRNRHLIECTDSRLLCELYSYNTNKRANLTRHLEKVHCSTDNKNESEDTEKPEEAEIFEDTVTLDNSKRLFTDYDDISSDEDDEDLELVDKPSEIIVSQPKKPVDEIDESVNMGRIFRNKTDPMPIIAPKKRKTTTVQDLKTKLVKTMPGITSTNTATIDRIKYLTDVSVLVIKII</sequence>
<organism evidence="1 2">
    <name type="scientific">Mytilus edulis</name>
    <name type="common">Blue mussel</name>
    <dbReference type="NCBI Taxonomy" id="6550"/>
    <lineage>
        <taxon>Eukaryota</taxon>
        <taxon>Metazoa</taxon>
        <taxon>Spiralia</taxon>
        <taxon>Lophotrochozoa</taxon>
        <taxon>Mollusca</taxon>
        <taxon>Bivalvia</taxon>
        <taxon>Autobranchia</taxon>
        <taxon>Pteriomorphia</taxon>
        <taxon>Mytilida</taxon>
        <taxon>Mytiloidea</taxon>
        <taxon>Mytilidae</taxon>
        <taxon>Mytilinae</taxon>
        <taxon>Mytilus</taxon>
    </lineage>
</organism>
<dbReference type="OrthoDB" id="6133982at2759"/>
<reference evidence="1" key="1">
    <citation type="submission" date="2021-03" db="EMBL/GenBank/DDBJ databases">
        <authorList>
            <person name="Bekaert M."/>
        </authorList>
    </citation>
    <scope>NUCLEOTIDE SEQUENCE</scope>
</reference>
<accession>A0A8S3RNM4</accession>